<reference evidence="2" key="1">
    <citation type="submission" date="2021-01" db="EMBL/GenBank/DDBJ databases">
        <title>Metabolic potential, ecology and presence of endohyphal bacteria is reflected in genomic diversity of Mucoromycotina.</title>
        <authorList>
            <person name="Muszewska A."/>
            <person name="Okrasinska A."/>
            <person name="Steczkiewicz K."/>
            <person name="Drgas O."/>
            <person name="Orlowska M."/>
            <person name="Perlinska-Lenart U."/>
            <person name="Aleksandrzak-Piekarczyk T."/>
            <person name="Szatraj K."/>
            <person name="Zielenkiewicz U."/>
            <person name="Pilsyk S."/>
            <person name="Malc E."/>
            <person name="Mieczkowski P."/>
            <person name="Kruszewska J.S."/>
            <person name="Biernat P."/>
            <person name="Pawlowska J."/>
        </authorList>
    </citation>
    <scope>NUCLEOTIDE SEQUENCE</scope>
    <source>
        <strain evidence="2">WA0000018081</strain>
    </source>
</reference>
<organism evidence="2 3">
    <name type="scientific">Thamnidium elegans</name>
    <dbReference type="NCBI Taxonomy" id="101142"/>
    <lineage>
        <taxon>Eukaryota</taxon>
        <taxon>Fungi</taxon>
        <taxon>Fungi incertae sedis</taxon>
        <taxon>Mucoromycota</taxon>
        <taxon>Mucoromycotina</taxon>
        <taxon>Mucoromycetes</taxon>
        <taxon>Mucorales</taxon>
        <taxon>Mucorineae</taxon>
        <taxon>Mucoraceae</taxon>
        <taxon>Thamnidium</taxon>
    </lineage>
</organism>
<dbReference type="AlphaFoldDB" id="A0A8H7SJE0"/>
<evidence type="ECO:0000313" key="3">
    <source>
        <dbReference type="Proteomes" id="UP000613177"/>
    </source>
</evidence>
<accession>A0A8H7SJE0</accession>
<dbReference type="EMBL" id="JAEPRE010000207">
    <property type="protein sequence ID" value="KAG2230342.1"/>
    <property type="molecule type" value="Genomic_DNA"/>
</dbReference>
<name>A0A8H7SJE0_9FUNG</name>
<dbReference type="Gene3D" id="1.20.140.150">
    <property type="match status" value="1"/>
</dbReference>
<feature type="transmembrane region" description="Helical" evidence="1">
    <location>
        <begin position="115"/>
        <end position="141"/>
    </location>
</feature>
<evidence type="ECO:0000256" key="1">
    <source>
        <dbReference type="SAM" id="Phobius"/>
    </source>
</evidence>
<protein>
    <submittedName>
        <fullName evidence="2">Uncharacterized protein</fullName>
    </submittedName>
</protein>
<evidence type="ECO:0000313" key="2">
    <source>
        <dbReference type="EMBL" id="KAG2230342.1"/>
    </source>
</evidence>
<gene>
    <name evidence="2" type="ORF">INT48_002795</name>
</gene>
<keyword evidence="1" id="KW-0812">Transmembrane</keyword>
<keyword evidence="1" id="KW-0472">Membrane</keyword>
<feature type="transmembrane region" description="Helical" evidence="1">
    <location>
        <begin position="79"/>
        <end position="103"/>
    </location>
</feature>
<comment type="caution">
    <text evidence="2">The sequence shown here is derived from an EMBL/GenBank/DDBJ whole genome shotgun (WGS) entry which is preliminary data.</text>
</comment>
<dbReference type="Proteomes" id="UP000613177">
    <property type="component" value="Unassembled WGS sequence"/>
</dbReference>
<keyword evidence="1" id="KW-1133">Transmembrane helix</keyword>
<proteinExistence type="predicted"/>
<keyword evidence="3" id="KW-1185">Reference proteome</keyword>
<feature type="transmembrane region" description="Helical" evidence="1">
    <location>
        <begin position="161"/>
        <end position="181"/>
    </location>
</feature>
<sequence>MPLLGYVVVFFLFCCSYALNLTALFLPKWLTHIIPKPFYSETNYGLFKQCQSLTGDCQPFPRVANDDCKEEGFCELWRAAGAGMILGAVVGTLTIVALLGVMCSHREKRERGWKLVSGLFTYVLLLAVPSIISFSIIAYLYNTSSIFYSGTKYDQSFIMNSVSWCLSTILSLSMLLASFIGNPDYHYYERLD</sequence>